<evidence type="ECO:0000313" key="7">
    <source>
        <dbReference type="EMBL" id="KAK8834132.1"/>
    </source>
</evidence>
<keyword evidence="9" id="KW-1185">Reference proteome</keyword>
<gene>
    <name evidence="8" type="ORF">M9Y10_001047</name>
    <name evidence="7" type="ORF">M9Y10_035788</name>
</gene>
<dbReference type="EMBL" id="JAPFFF010000001">
    <property type="protein sequence ID" value="KAK8898755.1"/>
    <property type="molecule type" value="Genomic_DNA"/>
</dbReference>
<keyword evidence="5" id="KW-0418">Kinase</keyword>
<evidence type="ECO:0000256" key="4">
    <source>
        <dbReference type="PROSITE-ProRule" id="PRU10141"/>
    </source>
</evidence>
<dbReference type="EC" id="2.7.11.1" evidence="1"/>
<dbReference type="CDD" id="cd14016">
    <property type="entry name" value="STKc_CK1"/>
    <property type="match status" value="1"/>
</dbReference>
<comment type="similarity">
    <text evidence="5">Belongs to the protein kinase superfamily.</text>
</comment>
<comment type="caution">
    <text evidence="7">The sequence shown here is derived from an EMBL/GenBank/DDBJ whole genome shotgun (WGS) entry which is preliminary data.</text>
</comment>
<evidence type="ECO:0000256" key="5">
    <source>
        <dbReference type="RuleBase" id="RU000304"/>
    </source>
</evidence>
<dbReference type="PANTHER" id="PTHR11909">
    <property type="entry name" value="CASEIN KINASE-RELATED"/>
    <property type="match status" value="1"/>
</dbReference>
<feature type="domain" description="Protein kinase" evidence="6">
    <location>
        <begin position="9"/>
        <end position="379"/>
    </location>
</feature>
<evidence type="ECO:0000313" key="9">
    <source>
        <dbReference type="Proteomes" id="UP001470230"/>
    </source>
</evidence>
<dbReference type="Proteomes" id="UP001470230">
    <property type="component" value="Unassembled WGS sequence"/>
</dbReference>
<feature type="binding site" evidence="4">
    <location>
        <position position="39"/>
    </location>
    <ligand>
        <name>ATP</name>
        <dbReference type="ChEBI" id="CHEBI:30616"/>
    </ligand>
</feature>
<proteinExistence type="inferred from homology"/>
<dbReference type="InterPro" id="IPR000719">
    <property type="entry name" value="Prot_kinase_dom"/>
</dbReference>
<accession>A0ABR2GKJ5</accession>
<dbReference type="SUPFAM" id="SSF56112">
    <property type="entry name" value="Protein kinase-like (PK-like)"/>
    <property type="match status" value="1"/>
</dbReference>
<organism evidence="7 9">
    <name type="scientific">Tritrichomonas musculus</name>
    <dbReference type="NCBI Taxonomy" id="1915356"/>
    <lineage>
        <taxon>Eukaryota</taxon>
        <taxon>Metamonada</taxon>
        <taxon>Parabasalia</taxon>
        <taxon>Tritrichomonadida</taxon>
        <taxon>Tritrichomonadidae</taxon>
        <taxon>Tritrichomonas</taxon>
    </lineage>
</organism>
<dbReference type="Gene3D" id="1.10.510.10">
    <property type="entry name" value="Transferase(Phosphotransferase) domain 1"/>
    <property type="match status" value="2"/>
</dbReference>
<sequence length="463" mass="53865">MKSYSSFQFKYIKKIGIGSFGDVYLARSQSNKQYYTIKKASTSSSQNQLYNEAQFYKLLSETIGFPACYFYGNHSNNHLLVLEYLGKTLQELFEMCNKKFSLKTVLMIADQLLQRIEHLHSKGIVHRDIKPSNFLIGHGLKKHSIFLIDFGLSKKFVHFSSQANFPIINQTKPDCHFQSQSMFTISKYTLCNPAKYQVKKIEINPKFDKENRRLQSKYIEEEADIKQSFVGTYNHFKEFPKNNEQNSQLQRDEFKSEHSKSNILHIPLTFNNPVVGTLRFGSLNSNNGIEYSRRDDLESIGYMLIYFLKGCLPWESMKADSMNVLVSKIAKKKEEVSLEKLCSGIPGEFLSFMQSVRSLGFEDKPNYAEYRALFKNLFIKMNYIYDLEFDWCKNQKVKYDGNNFSDVKKDDETMKIYFSHSSTPVVMRKNAAVQLLKMQKKKVDIASRRTSGMTWLNIVSNIK</sequence>
<dbReference type="InterPro" id="IPR050235">
    <property type="entry name" value="CK1_Ser-Thr_kinase"/>
</dbReference>
<dbReference type="InterPro" id="IPR008271">
    <property type="entry name" value="Ser/Thr_kinase_AS"/>
</dbReference>
<evidence type="ECO:0000256" key="2">
    <source>
        <dbReference type="ARBA" id="ARBA00022741"/>
    </source>
</evidence>
<dbReference type="PROSITE" id="PS00107">
    <property type="entry name" value="PROTEIN_KINASE_ATP"/>
    <property type="match status" value="1"/>
</dbReference>
<dbReference type="PROSITE" id="PS50011">
    <property type="entry name" value="PROTEIN_KINASE_DOM"/>
    <property type="match status" value="1"/>
</dbReference>
<dbReference type="PROSITE" id="PS00108">
    <property type="entry name" value="PROTEIN_KINASE_ST"/>
    <property type="match status" value="1"/>
</dbReference>
<dbReference type="EMBL" id="JAPFFF010000495">
    <property type="protein sequence ID" value="KAK8834132.1"/>
    <property type="molecule type" value="Genomic_DNA"/>
</dbReference>
<dbReference type="InterPro" id="IPR017441">
    <property type="entry name" value="Protein_kinase_ATP_BS"/>
</dbReference>
<dbReference type="SMART" id="SM00220">
    <property type="entry name" value="S_TKc"/>
    <property type="match status" value="1"/>
</dbReference>
<keyword evidence="5" id="KW-0808">Transferase</keyword>
<dbReference type="InterPro" id="IPR011009">
    <property type="entry name" value="Kinase-like_dom_sf"/>
</dbReference>
<protein>
    <recommendedName>
        <fullName evidence="1">non-specific serine/threonine protein kinase</fullName>
        <ecNumber evidence="1">2.7.11.1</ecNumber>
    </recommendedName>
</protein>
<keyword evidence="3 4" id="KW-0067">ATP-binding</keyword>
<keyword evidence="5" id="KW-0723">Serine/threonine-protein kinase</keyword>
<dbReference type="Pfam" id="PF00069">
    <property type="entry name" value="Pkinase"/>
    <property type="match status" value="1"/>
</dbReference>
<evidence type="ECO:0000259" key="6">
    <source>
        <dbReference type="PROSITE" id="PS50011"/>
    </source>
</evidence>
<keyword evidence="2 4" id="KW-0547">Nucleotide-binding</keyword>
<reference evidence="7 9" key="1">
    <citation type="submission" date="2024-04" db="EMBL/GenBank/DDBJ databases">
        <title>Tritrichomonas musculus Genome.</title>
        <authorList>
            <person name="Alves-Ferreira E."/>
            <person name="Grigg M."/>
            <person name="Lorenzi H."/>
            <person name="Galac M."/>
        </authorList>
    </citation>
    <scope>NUCLEOTIDE SEQUENCE [LARGE SCALE GENOMIC DNA]</scope>
    <source>
        <strain evidence="7 9">EAF2021</strain>
    </source>
</reference>
<evidence type="ECO:0000256" key="3">
    <source>
        <dbReference type="ARBA" id="ARBA00022840"/>
    </source>
</evidence>
<evidence type="ECO:0000313" key="8">
    <source>
        <dbReference type="EMBL" id="KAK8898755.1"/>
    </source>
</evidence>
<evidence type="ECO:0000256" key="1">
    <source>
        <dbReference type="ARBA" id="ARBA00012513"/>
    </source>
</evidence>
<name>A0ABR2GKJ5_9EUKA</name>